<evidence type="ECO:0000313" key="7">
    <source>
        <dbReference type="Proteomes" id="UP000005824"/>
    </source>
</evidence>
<gene>
    <name evidence="6" type="ORF">CfE428DRAFT_4865</name>
</gene>
<dbReference type="InterPro" id="IPR000962">
    <property type="entry name" value="Znf_DskA_TraR"/>
</dbReference>
<feature type="domain" description="Zinc finger DksA/TraR C4-type" evidence="5">
    <location>
        <begin position="7"/>
        <end position="32"/>
    </location>
</feature>
<evidence type="ECO:0000313" key="6">
    <source>
        <dbReference type="EMBL" id="EDY17567.1"/>
    </source>
</evidence>
<name>B4D7F0_9BACT</name>
<organism evidence="6 7">
    <name type="scientific">Chthoniobacter flavus Ellin428</name>
    <dbReference type="NCBI Taxonomy" id="497964"/>
    <lineage>
        <taxon>Bacteria</taxon>
        <taxon>Pseudomonadati</taxon>
        <taxon>Verrucomicrobiota</taxon>
        <taxon>Spartobacteria</taxon>
        <taxon>Chthoniobacterales</taxon>
        <taxon>Chthoniobacteraceae</taxon>
        <taxon>Chthoniobacter</taxon>
    </lineage>
</organism>
<keyword evidence="2" id="KW-0863">Zinc-finger</keyword>
<evidence type="ECO:0000256" key="4">
    <source>
        <dbReference type="PROSITE-ProRule" id="PRU00510"/>
    </source>
</evidence>
<dbReference type="Gene3D" id="1.20.120.910">
    <property type="entry name" value="DksA, coiled-coil domain"/>
    <property type="match status" value="1"/>
</dbReference>
<keyword evidence="7" id="KW-1185">Reference proteome</keyword>
<dbReference type="AlphaFoldDB" id="B4D7F0"/>
<dbReference type="InParanoid" id="B4D7F0"/>
<comment type="caution">
    <text evidence="6">The sequence shown here is derived from an EMBL/GenBank/DDBJ whole genome shotgun (WGS) entry which is preliminary data.</text>
</comment>
<dbReference type="EMBL" id="ABVL01000018">
    <property type="protein sequence ID" value="EDY17567.1"/>
    <property type="molecule type" value="Genomic_DNA"/>
</dbReference>
<feature type="zinc finger region" description="dksA C4-type" evidence="4">
    <location>
        <begin position="8"/>
        <end position="32"/>
    </location>
</feature>
<sequence>MNPEVKNCRICGAEIPKERLDVIPDTEVCVRCSKKIGGEFELKVTVGGTAKPGSLKITGQEVSIQRQPKRLL</sequence>
<evidence type="ECO:0000256" key="2">
    <source>
        <dbReference type="ARBA" id="ARBA00022771"/>
    </source>
</evidence>
<evidence type="ECO:0000256" key="1">
    <source>
        <dbReference type="ARBA" id="ARBA00022723"/>
    </source>
</evidence>
<dbReference type="PROSITE" id="PS51128">
    <property type="entry name" value="ZF_DKSA_2"/>
    <property type="match status" value="1"/>
</dbReference>
<evidence type="ECO:0000256" key="3">
    <source>
        <dbReference type="ARBA" id="ARBA00022833"/>
    </source>
</evidence>
<dbReference type="Proteomes" id="UP000005824">
    <property type="component" value="Unassembled WGS sequence"/>
</dbReference>
<keyword evidence="3" id="KW-0862">Zinc</keyword>
<accession>B4D7F0</accession>
<keyword evidence="1" id="KW-0479">Metal-binding</keyword>
<dbReference type="GO" id="GO:0008270">
    <property type="term" value="F:zinc ion binding"/>
    <property type="evidence" value="ECO:0007669"/>
    <property type="project" value="UniProtKB-KW"/>
</dbReference>
<proteinExistence type="predicted"/>
<protein>
    <submittedName>
        <fullName evidence="6">Transcriptional regulator, TraR/DksA family</fullName>
    </submittedName>
</protein>
<dbReference type="Pfam" id="PF01258">
    <property type="entry name" value="zf-dskA_traR"/>
    <property type="match status" value="1"/>
</dbReference>
<dbReference type="RefSeq" id="WP_006982186.1">
    <property type="nucleotide sequence ID" value="NZ_ABVL01000018.1"/>
</dbReference>
<reference evidence="6 7" key="1">
    <citation type="journal article" date="2011" name="J. Bacteriol.">
        <title>Genome sequence of Chthoniobacter flavus Ellin428, an aerobic heterotrophic soil bacterium.</title>
        <authorList>
            <person name="Kant R."/>
            <person name="van Passel M.W."/>
            <person name="Palva A."/>
            <person name="Lucas S."/>
            <person name="Lapidus A."/>
            <person name="Glavina Del Rio T."/>
            <person name="Dalin E."/>
            <person name="Tice H."/>
            <person name="Bruce D."/>
            <person name="Goodwin L."/>
            <person name="Pitluck S."/>
            <person name="Larimer F.W."/>
            <person name="Land M.L."/>
            <person name="Hauser L."/>
            <person name="Sangwan P."/>
            <person name="de Vos W.M."/>
            <person name="Janssen P.H."/>
            <person name="Smidt H."/>
        </authorList>
    </citation>
    <scope>NUCLEOTIDE SEQUENCE [LARGE SCALE GENOMIC DNA]</scope>
    <source>
        <strain evidence="6 7">Ellin428</strain>
    </source>
</reference>
<evidence type="ECO:0000259" key="5">
    <source>
        <dbReference type="Pfam" id="PF01258"/>
    </source>
</evidence>